<dbReference type="Pfam" id="PF07715">
    <property type="entry name" value="Plug"/>
    <property type="match status" value="1"/>
</dbReference>
<dbReference type="Proteomes" id="UP000612349">
    <property type="component" value="Unassembled WGS sequence"/>
</dbReference>
<keyword evidence="17" id="KW-1185">Reference proteome</keyword>
<dbReference type="SUPFAM" id="SSF56935">
    <property type="entry name" value="Porins"/>
    <property type="match status" value="1"/>
</dbReference>
<keyword evidence="13" id="KW-0732">Signal</keyword>
<sequence>MSKDLYGLLAGVALGVFGASGVAVAQAADAPEKEAASAAEGDPIVVTAQKRSQSVDDVGMSIQAFTGDSLRDSGVASASDLTQVVAGFNFSRSNANTPIYTLRGVGFQTPNLSSTSPVGIYVDEVAYAFPYMGNGPLFDIERVEVLKGPQGTLYGRNTTGGLVNFITAKPGNFLEAKLRAEAGNYETYNIEGFVNLPLSDTLAVRLAGRAENRDKGWQRSRTRDERLGKVDRTGLRGSLAWEPTSALTVALSLSWWDDNSDTVAPQATSLDLARPAFAIPGIEDAVFDDGNSRLADWDAAEDGKPAFRTDSRFVSAKLRVDYEFSPDLTLTSLTGYHDLKRRDFTDLDGTPFEILAYQSDGDIESWSEELRLSGDFDSVTWMLGGFYARDRLTDNQFGYYDENSTVRLLRFFGGTIPQTTYTPEEVAGGFRNFRNITNQSNKSWSLLANAEWAVTDRLSLVGGARYTEDTIRFSGCSQDADGNTVPIWNTAVAALTGSNTNVQPNECLTYSADFSDNVLARKKLAQNNVSWRAGVNFEPDPDALLYATVSRGYKSGAFPVLPANVETQFEPAVQERLTAYEIGAKLSPVDFLRFNASGFFYQYKDKQLFGDVEDPVFTTLSRIVNVPKSEVYGAELEAFVQATNELRLQTSATYVHSEITEFVGINRLGNLEDFAGNEFPNTPNWQVNGQLAYDGRISPAVGLKAVLSASYQGAAEGAVGAGQEFRIDPYTLVNGTVSTTLMEDRLELGLFGRNVLNEKYYTTVDTVIDTIFSVPGMPRTYGLYIEYRFD</sequence>
<feature type="domain" description="TonB-dependent receptor-like beta-barrel" evidence="14">
    <location>
        <begin position="291"/>
        <end position="755"/>
    </location>
</feature>
<organism evidence="16 17">
    <name type="scientific">Croceicoccus mobilis</name>
    <dbReference type="NCBI Taxonomy" id="1703339"/>
    <lineage>
        <taxon>Bacteria</taxon>
        <taxon>Pseudomonadati</taxon>
        <taxon>Pseudomonadota</taxon>
        <taxon>Alphaproteobacteria</taxon>
        <taxon>Sphingomonadales</taxon>
        <taxon>Erythrobacteraceae</taxon>
        <taxon>Croceicoccus</taxon>
    </lineage>
</organism>
<dbReference type="InterPro" id="IPR000531">
    <property type="entry name" value="Beta-barrel_TonB"/>
</dbReference>
<evidence type="ECO:0000256" key="9">
    <source>
        <dbReference type="ARBA" id="ARBA00023136"/>
    </source>
</evidence>
<dbReference type="InterPro" id="IPR036942">
    <property type="entry name" value="Beta-barrel_TonB_sf"/>
</dbReference>
<evidence type="ECO:0000256" key="6">
    <source>
        <dbReference type="ARBA" id="ARBA00023004"/>
    </source>
</evidence>
<keyword evidence="16" id="KW-0675">Receptor</keyword>
<keyword evidence="4" id="KW-0410">Iron transport</keyword>
<feature type="domain" description="TonB-dependent receptor plug" evidence="15">
    <location>
        <begin position="56"/>
        <end position="161"/>
    </location>
</feature>
<evidence type="ECO:0000256" key="1">
    <source>
        <dbReference type="ARBA" id="ARBA00004571"/>
    </source>
</evidence>
<keyword evidence="2 11" id="KW-0813">Transport</keyword>
<comment type="subcellular location">
    <subcellularLocation>
        <location evidence="1 11">Cell outer membrane</location>
        <topology evidence="1 11">Multi-pass membrane protein</topology>
    </subcellularLocation>
</comment>
<dbReference type="GO" id="GO:0009279">
    <property type="term" value="C:cell outer membrane"/>
    <property type="evidence" value="ECO:0007669"/>
    <property type="project" value="UniProtKB-SubCell"/>
</dbReference>
<dbReference type="RefSeq" id="WP_066774904.1">
    <property type="nucleotide sequence ID" value="NZ_BMIP01000010.1"/>
</dbReference>
<dbReference type="PROSITE" id="PS52016">
    <property type="entry name" value="TONB_DEPENDENT_REC_3"/>
    <property type="match status" value="1"/>
</dbReference>
<keyword evidence="8 12" id="KW-0798">TonB box</keyword>
<dbReference type="OrthoDB" id="7192131at2"/>
<evidence type="ECO:0000256" key="4">
    <source>
        <dbReference type="ARBA" id="ARBA00022496"/>
    </source>
</evidence>
<comment type="similarity">
    <text evidence="11 12">Belongs to the TonB-dependent receptor family.</text>
</comment>
<keyword evidence="7" id="KW-0406">Ion transport</keyword>
<gene>
    <name evidence="16" type="ORF">GCM10010990_34200</name>
</gene>
<evidence type="ECO:0000259" key="15">
    <source>
        <dbReference type="Pfam" id="PF07715"/>
    </source>
</evidence>
<evidence type="ECO:0000259" key="14">
    <source>
        <dbReference type="Pfam" id="PF00593"/>
    </source>
</evidence>
<name>A0A916Z8F6_9SPHN</name>
<keyword evidence="6" id="KW-0408">Iron</keyword>
<evidence type="ECO:0000256" key="5">
    <source>
        <dbReference type="ARBA" id="ARBA00022692"/>
    </source>
</evidence>
<evidence type="ECO:0000313" key="16">
    <source>
        <dbReference type="EMBL" id="GGD81410.1"/>
    </source>
</evidence>
<reference evidence="16" key="2">
    <citation type="submission" date="2020-09" db="EMBL/GenBank/DDBJ databases">
        <authorList>
            <person name="Sun Q."/>
            <person name="Zhou Y."/>
        </authorList>
    </citation>
    <scope>NUCLEOTIDE SEQUENCE</scope>
    <source>
        <strain evidence="16">CGMCC 1.15360</strain>
    </source>
</reference>
<accession>A0A916Z8F6</accession>
<keyword evidence="3 11" id="KW-1134">Transmembrane beta strand</keyword>
<evidence type="ECO:0000256" key="10">
    <source>
        <dbReference type="ARBA" id="ARBA00023237"/>
    </source>
</evidence>
<dbReference type="CDD" id="cd01347">
    <property type="entry name" value="ligand_gated_channel"/>
    <property type="match status" value="1"/>
</dbReference>
<evidence type="ECO:0000256" key="8">
    <source>
        <dbReference type="ARBA" id="ARBA00023077"/>
    </source>
</evidence>
<feature type="chain" id="PRO_5038046366" evidence="13">
    <location>
        <begin position="26"/>
        <end position="790"/>
    </location>
</feature>
<evidence type="ECO:0000256" key="13">
    <source>
        <dbReference type="SAM" id="SignalP"/>
    </source>
</evidence>
<dbReference type="Pfam" id="PF00593">
    <property type="entry name" value="TonB_dep_Rec_b-barrel"/>
    <property type="match status" value="1"/>
</dbReference>
<dbReference type="Gene3D" id="2.40.170.20">
    <property type="entry name" value="TonB-dependent receptor, beta-barrel domain"/>
    <property type="match status" value="1"/>
</dbReference>
<protein>
    <submittedName>
        <fullName evidence="16">TonB-dependent receptor</fullName>
    </submittedName>
</protein>
<dbReference type="AlphaFoldDB" id="A0A916Z8F6"/>
<dbReference type="PANTHER" id="PTHR32552">
    <property type="entry name" value="FERRICHROME IRON RECEPTOR-RELATED"/>
    <property type="match status" value="1"/>
</dbReference>
<dbReference type="PANTHER" id="PTHR32552:SF81">
    <property type="entry name" value="TONB-DEPENDENT OUTER MEMBRANE RECEPTOR"/>
    <property type="match status" value="1"/>
</dbReference>
<dbReference type="InterPro" id="IPR012910">
    <property type="entry name" value="Plug_dom"/>
</dbReference>
<keyword evidence="9 11" id="KW-0472">Membrane</keyword>
<proteinExistence type="inferred from homology"/>
<evidence type="ECO:0000256" key="2">
    <source>
        <dbReference type="ARBA" id="ARBA00022448"/>
    </source>
</evidence>
<keyword evidence="10 11" id="KW-0998">Cell outer membrane</keyword>
<dbReference type="EMBL" id="BMIP01000010">
    <property type="protein sequence ID" value="GGD81410.1"/>
    <property type="molecule type" value="Genomic_DNA"/>
</dbReference>
<feature type="signal peptide" evidence="13">
    <location>
        <begin position="1"/>
        <end position="25"/>
    </location>
</feature>
<evidence type="ECO:0000256" key="11">
    <source>
        <dbReference type="PROSITE-ProRule" id="PRU01360"/>
    </source>
</evidence>
<evidence type="ECO:0000256" key="3">
    <source>
        <dbReference type="ARBA" id="ARBA00022452"/>
    </source>
</evidence>
<reference evidence="16" key="1">
    <citation type="journal article" date="2014" name="Int. J. Syst. Evol. Microbiol.">
        <title>Complete genome sequence of Corynebacterium casei LMG S-19264T (=DSM 44701T), isolated from a smear-ripened cheese.</title>
        <authorList>
            <consortium name="US DOE Joint Genome Institute (JGI-PGF)"/>
            <person name="Walter F."/>
            <person name="Albersmeier A."/>
            <person name="Kalinowski J."/>
            <person name="Ruckert C."/>
        </authorList>
    </citation>
    <scope>NUCLEOTIDE SEQUENCE</scope>
    <source>
        <strain evidence="16">CGMCC 1.15360</strain>
    </source>
</reference>
<evidence type="ECO:0000256" key="12">
    <source>
        <dbReference type="RuleBase" id="RU003357"/>
    </source>
</evidence>
<dbReference type="GO" id="GO:0006826">
    <property type="term" value="P:iron ion transport"/>
    <property type="evidence" value="ECO:0007669"/>
    <property type="project" value="UniProtKB-KW"/>
</dbReference>
<comment type="caution">
    <text evidence="16">The sequence shown here is derived from an EMBL/GenBank/DDBJ whole genome shotgun (WGS) entry which is preliminary data.</text>
</comment>
<dbReference type="InterPro" id="IPR039426">
    <property type="entry name" value="TonB-dep_rcpt-like"/>
</dbReference>
<keyword evidence="5 11" id="KW-0812">Transmembrane</keyword>
<evidence type="ECO:0000313" key="17">
    <source>
        <dbReference type="Proteomes" id="UP000612349"/>
    </source>
</evidence>
<evidence type="ECO:0000256" key="7">
    <source>
        <dbReference type="ARBA" id="ARBA00023065"/>
    </source>
</evidence>